<dbReference type="STRING" id="4533.J3LFK3"/>
<evidence type="ECO:0000256" key="7">
    <source>
        <dbReference type="ARBA" id="ARBA00023136"/>
    </source>
</evidence>
<feature type="domain" description="C2" evidence="10">
    <location>
        <begin position="28"/>
        <end position="148"/>
    </location>
</feature>
<dbReference type="SUPFAM" id="SSF49562">
    <property type="entry name" value="C2 domain (Calcium/lipid-binding domain, CaLB)"/>
    <property type="match status" value="3"/>
</dbReference>
<dbReference type="FunFam" id="1.25.40.10:FF:000090">
    <property type="entry name" value="Pentatricopeptide repeat-containing protein, chloroplastic"/>
    <property type="match status" value="1"/>
</dbReference>
<dbReference type="PROSITE" id="PS51375">
    <property type="entry name" value="PPR"/>
    <property type="match status" value="4"/>
</dbReference>
<accession>J3LFK3</accession>
<dbReference type="InterPro" id="IPR047259">
    <property type="entry name" value="QUIRKY-like"/>
</dbReference>
<proteinExistence type="inferred from homology"/>
<dbReference type="Pfam" id="PF20431">
    <property type="entry name" value="E_motif"/>
    <property type="match status" value="1"/>
</dbReference>
<keyword evidence="12" id="KW-1185">Reference proteome</keyword>
<name>J3LFK3_ORYBR</name>
<dbReference type="CDD" id="cd08379">
    <property type="entry name" value="C2D_MCTP_PRT_plant"/>
    <property type="match status" value="1"/>
</dbReference>
<feature type="repeat" description="PPR" evidence="8">
    <location>
        <begin position="1086"/>
        <end position="1120"/>
    </location>
</feature>
<reference evidence="11" key="1">
    <citation type="submission" date="2013-04" db="UniProtKB">
        <authorList>
            <consortium name="EnsemblPlants"/>
        </authorList>
    </citation>
    <scope>IDENTIFICATION</scope>
</reference>
<dbReference type="InterPro" id="IPR046848">
    <property type="entry name" value="E_motif"/>
</dbReference>
<dbReference type="Pfam" id="PF08372">
    <property type="entry name" value="PRT_C"/>
    <property type="match status" value="1"/>
</dbReference>
<feature type="repeat" description="PPR" evidence="8">
    <location>
        <begin position="1187"/>
        <end position="1221"/>
    </location>
</feature>
<keyword evidence="6 9" id="KW-1133">Transmembrane helix</keyword>
<dbReference type="Gene3D" id="2.60.40.150">
    <property type="entry name" value="C2 domain"/>
    <property type="match status" value="2"/>
</dbReference>
<dbReference type="NCBIfam" id="TIGR00756">
    <property type="entry name" value="PPR"/>
    <property type="match status" value="4"/>
</dbReference>
<dbReference type="PANTHER" id="PTHR31425">
    <property type="entry name" value="PHOSPHORIBOSYLANTHRANILATE TRANSFERASE ISOFORM 1"/>
    <property type="match status" value="1"/>
</dbReference>
<dbReference type="InterPro" id="IPR000008">
    <property type="entry name" value="C2_dom"/>
</dbReference>
<dbReference type="PROSITE" id="PS50004">
    <property type="entry name" value="C2"/>
    <property type="match status" value="2"/>
</dbReference>
<feature type="repeat" description="PPR" evidence="8">
    <location>
        <begin position="1222"/>
        <end position="1252"/>
    </location>
</feature>
<dbReference type="HOGENOM" id="CLU_003708_0_0_1"/>
<feature type="transmembrane region" description="Helical" evidence="9">
    <location>
        <begin position="657"/>
        <end position="686"/>
    </location>
</feature>
<dbReference type="Pfam" id="PF00168">
    <property type="entry name" value="C2"/>
    <property type="match status" value="3"/>
</dbReference>
<protein>
    <recommendedName>
        <fullName evidence="10">C2 domain-containing protein</fullName>
    </recommendedName>
</protein>
<feature type="domain" description="C2" evidence="10">
    <location>
        <begin position="345"/>
        <end position="475"/>
    </location>
</feature>
<dbReference type="EnsemblPlants" id="OB02G34200.1">
    <property type="protein sequence ID" value="OB02G34200.1"/>
    <property type="gene ID" value="OB02G34200"/>
</dbReference>
<dbReference type="Pfam" id="PF01535">
    <property type="entry name" value="PPR"/>
    <property type="match status" value="4"/>
</dbReference>
<evidence type="ECO:0000256" key="4">
    <source>
        <dbReference type="ARBA" id="ARBA00022737"/>
    </source>
</evidence>
<dbReference type="CDD" id="cd08378">
    <property type="entry name" value="C2B_MCTP_PRT_plant"/>
    <property type="match status" value="1"/>
</dbReference>
<keyword evidence="3 9" id="KW-0812">Transmembrane</keyword>
<dbReference type="PANTHER" id="PTHR31425:SF6">
    <property type="entry name" value="OS02G0663900 PROTEIN"/>
    <property type="match status" value="1"/>
</dbReference>
<dbReference type="InterPro" id="IPR047257">
    <property type="entry name" value="C2B_MCTP_PRT_plant"/>
</dbReference>
<dbReference type="InterPro" id="IPR011990">
    <property type="entry name" value="TPR-like_helical_dom_sf"/>
</dbReference>
<evidence type="ECO:0000256" key="9">
    <source>
        <dbReference type="SAM" id="Phobius"/>
    </source>
</evidence>
<evidence type="ECO:0000256" key="6">
    <source>
        <dbReference type="ARBA" id="ARBA00022989"/>
    </source>
</evidence>
<dbReference type="Pfam" id="PF13041">
    <property type="entry name" value="PPR_2"/>
    <property type="match status" value="2"/>
</dbReference>
<evidence type="ECO:0000313" key="12">
    <source>
        <dbReference type="Proteomes" id="UP000006038"/>
    </source>
</evidence>
<dbReference type="eggNOG" id="KOG4197">
    <property type="taxonomic scope" value="Eukaryota"/>
</dbReference>
<evidence type="ECO:0000256" key="1">
    <source>
        <dbReference type="ARBA" id="ARBA00004141"/>
    </source>
</evidence>
<feature type="transmembrane region" description="Helical" evidence="9">
    <location>
        <begin position="542"/>
        <end position="569"/>
    </location>
</feature>
<dbReference type="CDD" id="cd04019">
    <property type="entry name" value="C2C_MCTP_PRT_plant"/>
    <property type="match status" value="1"/>
</dbReference>
<dbReference type="FunFam" id="1.25.40.10:FF:000344">
    <property type="entry name" value="Pentatricopeptide repeat-containing protein"/>
    <property type="match status" value="1"/>
</dbReference>
<keyword evidence="5" id="KW-0809">Transit peptide</keyword>
<evidence type="ECO:0000256" key="5">
    <source>
        <dbReference type="ARBA" id="ARBA00022946"/>
    </source>
</evidence>
<comment type="subcellular location">
    <subcellularLocation>
        <location evidence="1">Membrane</location>
        <topology evidence="1">Multi-pass membrane protein</topology>
    </subcellularLocation>
</comment>
<evidence type="ECO:0000256" key="8">
    <source>
        <dbReference type="PROSITE-ProRule" id="PRU00708"/>
    </source>
</evidence>
<evidence type="ECO:0000313" key="11">
    <source>
        <dbReference type="EnsemblPlants" id="OB02G34200.1"/>
    </source>
</evidence>
<dbReference type="Proteomes" id="UP000006038">
    <property type="component" value="Unassembled WGS sequence"/>
</dbReference>
<dbReference type="Gene3D" id="1.25.40.10">
    <property type="entry name" value="Tetratricopeptide repeat domain"/>
    <property type="match status" value="4"/>
</dbReference>
<dbReference type="InterPro" id="IPR013583">
    <property type="entry name" value="MCTP_C"/>
</dbReference>
<dbReference type="GO" id="GO:0016020">
    <property type="term" value="C:membrane"/>
    <property type="evidence" value="ECO:0007669"/>
    <property type="project" value="UniProtKB-SubCell"/>
</dbReference>
<sequence length="1382" mass="152808">MAGDVLPRSFVMPPNSEFGIREINPGPGLAGSGPGGAYELVERMEYLYVRVVKARGLKWAGDLEPFAELRLGGYSCTTRHVGKTASPEWDDVFAFARERIHAPFLDVFVRGRGFAKEDHVGSTRLDLGILPDAPASVQPDSSPAPQWYPAFDRRGELRGEVMMAVWFGTQKDSYFDSAVHADAAFPVDDKLAAHIKHIRYDVPRLCYVRVKVIEVRDIVFADKARVGEVFVRSRVLGQVHRTRTSMDHRWRDEENGHLFVAAAPFKDYLNMSVVGIKNGKEEVIGHVNVLLDNFERRCDTRPISPRWFYLMQPEGAAKADKYSAKISVVLCLECGYKVLSEPVHYLSDVRPAARERERERACIGLVELGIREASLTATRTRDGRGSCDAYCVAKYGVKWYRTRTVTDSLSPRFHQQYHWEVHDHCTVLTVAVFHNSQIGDKGGLVAGDPVKDVLLGKVRIRLSTLETGRTYAYAYPLISLHGGGVRKTGELRLAVRFSSTSALGLLQTKAHFFRLAEALEPLSAASTGVPPVCRWTNPVTTVAVHVIFTMLVCCPGLLLPTFFLYKFLLGMRNYLSRPKHPWHVDTRVSHAETALPDELDEEFDKFPTGRPPEVVRMRYDKLRSLNARIQEIVGDIATHAERARCVMTWRDPRATALYLLGCLCLTVITFSVPFQAVALLTGLYLMRHPVLRQRLPDVVANFFRRLPCKMKPSPLPQQCLALTIFHSKKTTPLAHAAAAAQLHALLLTSGHLLRFQGLHPLFMVYCICGRPSSAHKLLAQMPQPTPVSFSNSLLRSYTALGCHREALAVYSAMRAFDHLTFPFTAKACAGLRLGRNGRAVHCRALAAGFGGDTYVQNALISMYMICGDVDAAEAVFGASRNRTAVSWNAVIAGCVKNGYAERALEVFGDMVADGVEIDRATIVSVLPACAQAKDLNTGRSVHRLVEVEGLGDYVAVKNVLIDMYGKCRSLEDARRVFDHCKHDKNVITWTAMIGAYMLNDHAFEAISLGCQMLMSGVVWPNGVTMVYLLSACANIPSGKHATCTHALCIRLGLGSDIAVETAVIDTYARCGKMKLMGLTFERGSRRAETWNAALSGYTINGQEKKAIELFKQMVAESVPPDSATMASILPAYAESADLKQGKNIHCILLTLGFLRSADIATGLINVYAKAGELDAASALFHRLPEKDVVAWTTVIAGYGMHGHAQTAILLYGRMVESGVKPNTVTVATLLYACSHAGMIDEGLRLFEDMREVHGLMPSSEHYACLVDMLGRAGRIEEAYCLIQNMPFEASASVWGALLGACVLHKNVEFGEVAAKSLFQIDPENTGNYVLLGNIYAAVNRWRDVQDVRRMMVERGLIKEPGSSLVEATRQDLNNAEQQCYRI</sequence>
<dbReference type="InterPro" id="IPR047258">
    <property type="entry name" value="C2C_MCTP_PRT_plant"/>
</dbReference>
<keyword evidence="7 9" id="KW-0472">Membrane</keyword>
<evidence type="ECO:0000256" key="3">
    <source>
        <dbReference type="ARBA" id="ARBA00022692"/>
    </source>
</evidence>
<comment type="similarity">
    <text evidence="2">Belongs to the MCTP family.</text>
</comment>
<keyword evidence="4" id="KW-0677">Repeat</keyword>
<dbReference type="Gramene" id="OB02G34200.1">
    <property type="protein sequence ID" value="OB02G34200.1"/>
    <property type="gene ID" value="OB02G34200"/>
</dbReference>
<evidence type="ECO:0000256" key="2">
    <source>
        <dbReference type="ARBA" id="ARBA00007923"/>
    </source>
</evidence>
<feature type="repeat" description="PPR" evidence="8">
    <location>
        <begin position="883"/>
        <end position="917"/>
    </location>
</feature>
<organism evidence="11">
    <name type="scientific">Oryza brachyantha</name>
    <name type="common">malo sina</name>
    <dbReference type="NCBI Taxonomy" id="4533"/>
    <lineage>
        <taxon>Eukaryota</taxon>
        <taxon>Viridiplantae</taxon>
        <taxon>Streptophyta</taxon>
        <taxon>Embryophyta</taxon>
        <taxon>Tracheophyta</taxon>
        <taxon>Spermatophyta</taxon>
        <taxon>Magnoliopsida</taxon>
        <taxon>Liliopsida</taxon>
        <taxon>Poales</taxon>
        <taxon>Poaceae</taxon>
        <taxon>BOP clade</taxon>
        <taxon>Oryzoideae</taxon>
        <taxon>Oryzeae</taxon>
        <taxon>Oryzinae</taxon>
        <taxon>Oryza</taxon>
    </lineage>
</organism>
<evidence type="ECO:0000259" key="10">
    <source>
        <dbReference type="PROSITE" id="PS50004"/>
    </source>
</evidence>
<dbReference type="SMART" id="SM00239">
    <property type="entry name" value="C2"/>
    <property type="match status" value="3"/>
</dbReference>
<dbReference type="InterPro" id="IPR047255">
    <property type="entry name" value="C2D_MCTP_PRT_plant"/>
</dbReference>
<dbReference type="OMA" id="NRWRDVQ"/>
<dbReference type="InterPro" id="IPR035892">
    <property type="entry name" value="C2_domain_sf"/>
</dbReference>
<dbReference type="InterPro" id="IPR002885">
    <property type="entry name" value="PPR_rpt"/>
</dbReference>